<proteinExistence type="predicted"/>
<evidence type="ECO:0000313" key="1">
    <source>
        <dbReference type="EMBL" id="KAI4341172.1"/>
    </source>
</evidence>
<organism evidence="1 2">
    <name type="scientific">Melastoma candidum</name>
    <dbReference type="NCBI Taxonomy" id="119954"/>
    <lineage>
        <taxon>Eukaryota</taxon>
        <taxon>Viridiplantae</taxon>
        <taxon>Streptophyta</taxon>
        <taxon>Embryophyta</taxon>
        <taxon>Tracheophyta</taxon>
        <taxon>Spermatophyta</taxon>
        <taxon>Magnoliopsida</taxon>
        <taxon>eudicotyledons</taxon>
        <taxon>Gunneridae</taxon>
        <taxon>Pentapetalae</taxon>
        <taxon>rosids</taxon>
        <taxon>malvids</taxon>
        <taxon>Myrtales</taxon>
        <taxon>Melastomataceae</taxon>
        <taxon>Melastomatoideae</taxon>
        <taxon>Melastomateae</taxon>
        <taxon>Melastoma</taxon>
    </lineage>
</organism>
<evidence type="ECO:0000313" key="2">
    <source>
        <dbReference type="Proteomes" id="UP001057402"/>
    </source>
</evidence>
<accession>A0ACB9NX01</accession>
<name>A0ACB9NX01_9MYRT</name>
<comment type="caution">
    <text evidence="1">The sequence shown here is derived from an EMBL/GenBank/DDBJ whole genome shotgun (WGS) entry which is preliminary data.</text>
</comment>
<dbReference type="EMBL" id="CM042886">
    <property type="protein sequence ID" value="KAI4341172.1"/>
    <property type="molecule type" value="Genomic_DNA"/>
</dbReference>
<reference evidence="2" key="1">
    <citation type="journal article" date="2023" name="Front. Plant Sci.">
        <title>Chromosomal-level genome assembly of Melastoma candidum provides insights into trichome evolution.</title>
        <authorList>
            <person name="Zhong Y."/>
            <person name="Wu W."/>
            <person name="Sun C."/>
            <person name="Zou P."/>
            <person name="Liu Y."/>
            <person name="Dai S."/>
            <person name="Zhou R."/>
        </authorList>
    </citation>
    <scope>NUCLEOTIDE SEQUENCE [LARGE SCALE GENOMIC DNA]</scope>
</reference>
<sequence>MPIFVGEVGWPTDGDKNANSAYATRFYNGLMKKLAANQGTPLRPGYIEVYLFGLLDEDAKSILPRNFERHWGLFRYDGQPKFPIDLSGKGDNKSLVPAQNVTYQPLTWCVLNPDAKDVPKLDDNINYACTRADCTALTPGSSCSGLDAHASGSYAFNSYYQIQNQNPQSCNFQGLAKITTSNISQANCNFTIQIVYSSSTTVWPSLKILALTLASSILLI</sequence>
<protein>
    <submittedName>
        <fullName evidence="1">Uncharacterized protein</fullName>
    </submittedName>
</protein>
<dbReference type="Proteomes" id="UP001057402">
    <property type="component" value="Chromosome 7"/>
</dbReference>
<gene>
    <name evidence="1" type="ORF">MLD38_025929</name>
</gene>
<keyword evidence="2" id="KW-1185">Reference proteome</keyword>